<reference evidence="10 11" key="1">
    <citation type="submission" date="2016-01" db="EMBL/GenBank/DDBJ databases">
        <title>Highly variable Streptococcus oralis are common among viridans streptococci isolated from primates.</title>
        <authorList>
            <person name="Denapaite D."/>
            <person name="Rieger M."/>
            <person name="Koendgen S."/>
            <person name="Brueckner R."/>
            <person name="Ochigava I."/>
            <person name="Kappeler P."/>
            <person name="Maetz-Rensing K."/>
            <person name="Leendertz F."/>
            <person name="Hakenbeck R."/>
        </authorList>
    </citation>
    <scope>NUCLEOTIDE SEQUENCE [LARGE SCALE GENOMIC DNA]</scope>
    <source>
        <strain evidence="10 11">DD07</strain>
    </source>
</reference>
<keyword evidence="6 9" id="KW-1133">Transmembrane helix</keyword>
<dbReference type="PANTHER" id="PTHR34295:SF4">
    <property type="entry name" value="BIOTIN TRANSPORTER BIOY-RELATED"/>
    <property type="match status" value="1"/>
</dbReference>
<feature type="transmembrane region" description="Helical" evidence="9">
    <location>
        <begin position="30"/>
        <end position="46"/>
    </location>
</feature>
<feature type="transmembrane region" description="Helical" evidence="9">
    <location>
        <begin position="78"/>
        <end position="96"/>
    </location>
</feature>
<gene>
    <name evidence="10" type="ORF">SGODD07_00595</name>
</gene>
<name>A0A139NAG8_STRGN</name>
<dbReference type="GO" id="GO:0005886">
    <property type="term" value="C:plasma membrane"/>
    <property type="evidence" value="ECO:0007669"/>
    <property type="project" value="UniProtKB-SubCell"/>
</dbReference>
<sequence length="180" mass="19392">MKKIESLTLIALGAALIAALSPFQIPFGPIPITLQTLAIGLVASLFRPKEATLAVIIYLLLGAIGLPVFSGGSGGFQAFYGPTAGFLLFFPLRALVTSFLAGQKGQPIHIFIANLLGEVVLFFGGLIGFMLVTHKSLEIAWTSVVLPFMIPDLIKITLTTILSDILYKNLKNLAYFNKRK</sequence>
<dbReference type="PATRIC" id="fig|1302.21.peg.667"/>
<dbReference type="PIRSF" id="PIRSF016661">
    <property type="entry name" value="BioY"/>
    <property type="match status" value="1"/>
</dbReference>
<organism evidence="10 11">
    <name type="scientific">Streptococcus gordonii</name>
    <dbReference type="NCBI Taxonomy" id="1302"/>
    <lineage>
        <taxon>Bacteria</taxon>
        <taxon>Bacillati</taxon>
        <taxon>Bacillota</taxon>
        <taxon>Bacilli</taxon>
        <taxon>Lactobacillales</taxon>
        <taxon>Streptococcaceae</taxon>
        <taxon>Streptococcus</taxon>
    </lineage>
</organism>
<evidence type="ECO:0000256" key="6">
    <source>
        <dbReference type="ARBA" id="ARBA00022989"/>
    </source>
</evidence>
<comment type="caution">
    <text evidence="10">The sequence shown here is derived from an EMBL/GenBank/DDBJ whole genome shotgun (WGS) entry which is preliminary data.</text>
</comment>
<evidence type="ECO:0000256" key="3">
    <source>
        <dbReference type="ARBA" id="ARBA00022448"/>
    </source>
</evidence>
<dbReference type="GO" id="GO:0015225">
    <property type="term" value="F:biotin transmembrane transporter activity"/>
    <property type="evidence" value="ECO:0007669"/>
    <property type="project" value="UniProtKB-UniRule"/>
</dbReference>
<keyword evidence="3 8" id="KW-0813">Transport</keyword>
<comment type="subcellular location">
    <subcellularLocation>
        <location evidence="1 8">Cell membrane</location>
        <topology evidence="1 8">Multi-pass membrane protein</topology>
    </subcellularLocation>
</comment>
<feature type="transmembrane region" description="Helical" evidence="9">
    <location>
        <begin position="144"/>
        <end position="167"/>
    </location>
</feature>
<feature type="transmembrane region" description="Helical" evidence="9">
    <location>
        <begin position="108"/>
        <end position="132"/>
    </location>
</feature>
<evidence type="ECO:0000256" key="5">
    <source>
        <dbReference type="ARBA" id="ARBA00022692"/>
    </source>
</evidence>
<keyword evidence="5 9" id="KW-0812">Transmembrane</keyword>
<keyword evidence="7 8" id="KW-0472">Membrane</keyword>
<accession>A0A139NAG8</accession>
<dbReference type="Proteomes" id="UP000070096">
    <property type="component" value="Unassembled WGS sequence"/>
</dbReference>
<protein>
    <recommendedName>
        <fullName evidence="8">Biotin transporter</fullName>
    </recommendedName>
</protein>
<dbReference type="AlphaFoldDB" id="A0A139NAG8"/>
<dbReference type="Pfam" id="PF02632">
    <property type="entry name" value="BioY"/>
    <property type="match status" value="1"/>
</dbReference>
<evidence type="ECO:0000256" key="4">
    <source>
        <dbReference type="ARBA" id="ARBA00022475"/>
    </source>
</evidence>
<dbReference type="InterPro" id="IPR003784">
    <property type="entry name" value="BioY"/>
</dbReference>
<dbReference type="Gene3D" id="1.10.1760.20">
    <property type="match status" value="1"/>
</dbReference>
<evidence type="ECO:0000313" key="11">
    <source>
        <dbReference type="Proteomes" id="UP000070096"/>
    </source>
</evidence>
<comment type="similarity">
    <text evidence="2 8">Belongs to the BioY family.</text>
</comment>
<evidence type="ECO:0000256" key="7">
    <source>
        <dbReference type="ARBA" id="ARBA00023136"/>
    </source>
</evidence>
<dbReference type="EMBL" id="LQRC01000086">
    <property type="protein sequence ID" value="KXT72873.1"/>
    <property type="molecule type" value="Genomic_DNA"/>
</dbReference>
<evidence type="ECO:0000256" key="9">
    <source>
        <dbReference type="SAM" id="Phobius"/>
    </source>
</evidence>
<feature type="transmembrane region" description="Helical" evidence="9">
    <location>
        <begin position="53"/>
        <end position="72"/>
    </location>
</feature>
<evidence type="ECO:0000256" key="8">
    <source>
        <dbReference type="PIRNR" id="PIRNR016661"/>
    </source>
</evidence>
<evidence type="ECO:0000256" key="2">
    <source>
        <dbReference type="ARBA" id="ARBA00010692"/>
    </source>
</evidence>
<evidence type="ECO:0000313" key="10">
    <source>
        <dbReference type="EMBL" id="KXT72873.1"/>
    </source>
</evidence>
<evidence type="ECO:0000256" key="1">
    <source>
        <dbReference type="ARBA" id="ARBA00004651"/>
    </source>
</evidence>
<dbReference type="PANTHER" id="PTHR34295">
    <property type="entry name" value="BIOTIN TRANSPORTER BIOY"/>
    <property type="match status" value="1"/>
</dbReference>
<proteinExistence type="inferred from homology"/>
<keyword evidence="4 8" id="KW-1003">Cell membrane</keyword>